<dbReference type="Gene3D" id="2.40.30.10">
    <property type="entry name" value="Translation factors"/>
    <property type="match status" value="1"/>
</dbReference>
<feature type="binding site" evidence="9">
    <location>
        <position position="44"/>
    </location>
    <ligand>
        <name>ATP</name>
        <dbReference type="ChEBI" id="CHEBI:30616"/>
    </ligand>
</feature>
<comment type="function">
    <text evidence="9">Catalyzes the 2-thiolation of uridine at the wobble position (U34) of tRNA, leading to the formation of s(2)U34.</text>
</comment>
<dbReference type="GO" id="GO:0002143">
    <property type="term" value="P:tRNA wobble position uridine thiolation"/>
    <property type="evidence" value="ECO:0007669"/>
    <property type="project" value="TreeGrafter"/>
</dbReference>
<keyword evidence="3 9" id="KW-0819">tRNA processing</keyword>
<evidence type="ECO:0000313" key="12">
    <source>
        <dbReference type="EMBL" id="SIT11699.1"/>
    </source>
</evidence>
<dbReference type="GO" id="GO:0008168">
    <property type="term" value="F:methyltransferase activity"/>
    <property type="evidence" value="ECO:0007669"/>
    <property type="project" value="UniProtKB-KW"/>
</dbReference>
<dbReference type="HAMAP" id="MF_00144">
    <property type="entry name" value="tRNA_thiouridyl_MnmA"/>
    <property type="match status" value="1"/>
</dbReference>
<proteinExistence type="inferred from homology"/>
<evidence type="ECO:0000256" key="1">
    <source>
        <dbReference type="ARBA" id="ARBA00022555"/>
    </source>
</evidence>
<accession>A0A1N7PMV2</accession>
<dbReference type="GO" id="GO:0005737">
    <property type="term" value="C:cytoplasm"/>
    <property type="evidence" value="ECO:0007669"/>
    <property type="project" value="UniProtKB-SubCell"/>
</dbReference>
<organism evidence="12 13">
    <name type="scientific">Insolitispirillum peregrinum</name>
    <dbReference type="NCBI Taxonomy" id="80876"/>
    <lineage>
        <taxon>Bacteria</taxon>
        <taxon>Pseudomonadati</taxon>
        <taxon>Pseudomonadota</taxon>
        <taxon>Alphaproteobacteria</taxon>
        <taxon>Rhodospirillales</taxon>
        <taxon>Novispirillaceae</taxon>
        <taxon>Insolitispirillum</taxon>
    </lineage>
</organism>
<dbReference type="InterPro" id="IPR046885">
    <property type="entry name" value="MnmA-like_C"/>
</dbReference>
<dbReference type="NCBIfam" id="TIGR00420">
    <property type="entry name" value="trmU"/>
    <property type="match status" value="1"/>
</dbReference>
<evidence type="ECO:0000256" key="4">
    <source>
        <dbReference type="ARBA" id="ARBA00022741"/>
    </source>
</evidence>
<dbReference type="InterPro" id="IPR023382">
    <property type="entry name" value="MnmA-like_central_sf"/>
</dbReference>
<dbReference type="Gene3D" id="2.30.30.280">
    <property type="entry name" value="Adenine nucleotide alpha hydrolases-like domains"/>
    <property type="match status" value="1"/>
</dbReference>
<keyword evidence="2 9" id="KW-0808">Transferase</keyword>
<dbReference type="Pfam" id="PF20259">
    <property type="entry name" value="tRNA_Me_trans_M"/>
    <property type="match status" value="1"/>
</dbReference>
<evidence type="ECO:0000256" key="5">
    <source>
        <dbReference type="ARBA" id="ARBA00022840"/>
    </source>
</evidence>
<evidence type="ECO:0000259" key="11">
    <source>
        <dbReference type="Pfam" id="PF20259"/>
    </source>
</evidence>
<dbReference type="AlphaFoldDB" id="A0A1N7PMV2"/>
<dbReference type="GO" id="GO:0032259">
    <property type="term" value="P:methylation"/>
    <property type="evidence" value="ECO:0007669"/>
    <property type="project" value="UniProtKB-KW"/>
</dbReference>
<comment type="catalytic activity">
    <reaction evidence="8 9">
        <text>S-sulfanyl-L-cysteinyl-[protein] + uridine(34) in tRNA + AH2 + ATP = 2-thiouridine(34) in tRNA + L-cysteinyl-[protein] + A + AMP + diphosphate + H(+)</text>
        <dbReference type="Rhea" id="RHEA:47032"/>
        <dbReference type="Rhea" id="RHEA-COMP:10131"/>
        <dbReference type="Rhea" id="RHEA-COMP:11726"/>
        <dbReference type="Rhea" id="RHEA-COMP:11727"/>
        <dbReference type="Rhea" id="RHEA-COMP:11728"/>
        <dbReference type="ChEBI" id="CHEBI:13193"/>
        <dbReference type="ChEBI" id="CHEBI:15378"/>
        <dbReference type="ChEBI" id="CHEBI:17499"/>
        <dbReference type="ChEBI" id="CHEBI:29950"/>
        <dbReference type="ChEBI" id="CHEBI:30616"/>
        <dbReference type="ChEBI" id="CHEBI:33019"/>
        <dbReference type="ChEBI" id="CHEBI:61963"/>
        <dbReference type="ChEBI" id="CHEBI:65315"/>
        <dbReference type="ChEBI" id="CHEBI:87170"/>
        <dbReference type="ChEBI" id="CHEBI:456215"/>
        <dbReference type="EC" id="2.8.1.13"/>
    </reaction>
</comment>
<dbReference type="EC" id="2.8.1.13" evidence="9"/>
<name>A0A1N7PMV2_9PROT</name>
<keyword evidence="5 9" id="KW-0067">ATP-binding</keyword>
<protein>
    <recommendedName>
        <fullName evidence="9">tRNA-specific 2-thiouridylase MnmA</fullName>
        <ecNumber evidence="9">2.8.1.13</ecNumber>
    </recommendedName>
</protein>
<keyword evidence="9" id="KW-0963">Cytoplasm</keyword>
<dbReference type="FunFam" id="2.30.30.280:FF:000001">
    <property type="entry name" value="tRNA-specific 2-thiouridylase MnmA"/>
    <property type="match status" value="1"/>
</dbReference>
<feature type="active site" description="Cysteine persulfide intermediate" evidence="9">
    <location>
        <position position="209"/>
    </location>
</feature>
<dbReference type="PANTHER" id="PTHR11933">
    <property type="entry name" value="TRNA 5-METHYLAMINOMETHYL-2-THIOURIDYLATE -METHYLTRANSFERASE"/>
    <property type="match status" value="1"/>
</dbReference>
<feature type="active site" description="Nucleophile" evidence="9">
    <location>
        <position position="112"/>
    </location>
</feature>
<evidence type="ECO:0000256" key="3">
    <source>
        <dbReference type="ARBA" id="ARBA00022694"/>
    </source>
</evidence>
<reference evidence="12 13" key="1">
    <citation type="submission" date="2017-01" db="EMBL/GenBank/DDBJ databases">
        <authorList>
            <person name="Mah S.A."/>
            <person name="Swanson W.J."/>
            <person name="Moy G.W."/>
            <person name="Vacquier V.D."/>
        </authorList>
    </citation>
    <scope>NUCLEOTIDE SEQUENCE [LARGE SCALE GENOMIC DNA]</scope>
    <source>
        <strain evidence="12 13">DSM 11589</strain>
    </source>
</reference>
<feature type="domain" description="tRNA-specific 2-thiouridylase MnmA-like C-terminal" evidence="10">
    <location>
        <begin position="291"/>
        <end position="367"/>
    </location>
</feature>
<evidence type="ECO:0000256" key="9">
    <source>
        <dbReference type="HAMAP-Rule" id="MF_00144"/>
    </source>
</evidence>
<dbReference type="GO" id="GO:0005524">
    <property type="term" value="F:ATP binding"/>
    <property type="evidence" value="ECO:0007669"/>
    <property type="project" value="UniProtKB-KW"/>
</dbReference>
<feature type="binding site" evidence="9">
    <location>
        <begin position="18"/>
        <end position="25"/>
    </location>
    <ligand>
        <name>ATP</name>
        <dbReference type="ChEBI" id="CHEBI:30616"/>
    </ligand>
</feature>
<feature type="domain" description="tRNA-specific 2-thiouridylase MnmA-like central" evidence="11">
    <location>
        <begin position="229"/>
        <end position="282"/>
    </location>
</feature>
<feature type="site" description="Interaction with tRNA" evidence="9">
    <location>
        <position position="351"/>
    </location>
</feature>
<dbReference type="Pfam" id="PF20258">
    <property type="entry name" value="tRNA_Me_trans_C"/>
    <property type="match status" value="1"/>
</dbReference>
<dbReference type="CDD" id="cd01998">
    <property type="entry name" value="MnmA_TRMU-like"/>
    <property type="match status" value="1"/>
</dbReference>
<dbReference type="SUPFAM" id="SSF52402">
    <property type="entry name" value="Adenine nucleotide alpha hydrolases-like"/>
    <property type="match status" value="1"/>
</dbReference>
<feature type="site" description="Interaction with tRNA" evidence="9">
    <location>
        <position position="137"/>
    </location>
</feature>
<dbReference type="Gene3D" id="3.40.50.620">
    <property type="entry name" value="HUPs"/>
    <property type="match status" value="1"/>
</dbReference>
<evidence type="ECO:0000256" key="8">
    <source>
        <dbReference type="ARBA" id="ARBA00051542"/>
    </source>
</evidence>
<dbReference type="InterPro" id="IPR046884">
    <property type="entry name" value="MnmA-like_central"/>
</dbReference>
<comment type="subcellular location">
    <subcellularLocation>
        <location evidence="9">Cytoplasm</location>
    </subcellularLocation>
</comment>
<dbReference type="OrthoDB" id="9800696at2"/>
<evidence type="ECO:0000256" key="6">
    <source>
        <dbReference type="ARBA" id="ARBA00022884"/>
    </source>
</evidence>
<dbReference type="NCBIfam" id="NF001138">
    <property type="entry name" value="PRK00143.1"/>
    <property type="match status" value="1"/>
</dbReference>
<evidence type="ECO:0000313" key="13">
    <source>
        <dbReference type="Proteomes" id="UP000185678"/>
    </source>
</evidence>
<dbReference type="Proteomes" id="UP000185678">
    <property type="component" value="Unassembled WGS sequence"/>
</dbReference>
<keyword evidence="6 9" id="KW-0694">RNA-binding</keyword>
<feature type="disulfide bond" description="Alternate" evidence="9">
    <location>
        <begin position="112"/>
        <end position="209"/>
    </location>
</feature>
<dbReference type="RefSeq" id="WP_076401690.1">
    <property type="nucleotide sequence ID" value="NZ_FTOA01000007.1"/>
</dbReference>
<comment type="caution">
    <text evidence="9">Lacks conserved residue(s) required for the propagation of feature annotation.</text>
</comment>
<gene>
    <name evidence="9" type="primary">mnmA</name>
    <name evidence="12" type="ORF">SAMN05421779_10784</name>
</gene>
<comment type="similarity">
    <text evidence="9">Belongs to the MnmA/TRMU family.</text>
</comment>
<keyword evidence="13" id="KW-1185">Reference proteome</keyword>
<dbReference type="GO" id="GO:0000049">
    <property type="term" value="F:tRNA binding"/>
    <property type="evidence" value="ECO:0007669"/>
    <property type="project" value="UniProtKB-KW"/>
</dbReference>
<feature type="binding site" evidence="9">
    <location>
        <position position="136"/>
    </location>
    <ligand>
        <name>ATP</name>
        <dbReference type="ChEBI" id="CHEBI:30616"/>
    </ligand>
</feature>
<keyword evidence="4 9" id="KW-0547">Nucleotide-binding</keyword>
<evidence type="ECO:0000259" key="10">
    <source>
        <dbReference type="Pfam" id="PF20258"/>
    </source>
</evidence>
<feature type="region of interest" description="Interaction with tRNA" evidence="9">
    <location>
        <begin position="159"/>
        <end position="161"/>
    </location>
</feature>
<keyword evidence="12" id="KW-0489">Methyltransferase</keyword>
<keyword evidence="1 9" id="KW-0820">tRNA-binding</keyword>
<evidence type="ECO:0000256" key="2">
    <source>
        <dbReference type="ARBA" id="ARBA00022679"/>
    </source>
</evidence>
<dbReference type="STRING" id="80876.SAMN05421779_10784"/>
<dbReference type="GO" id="GO:0103016">
    <property type="term" value="F:tRNA-uridine 2-sulfurtransferase activity"/>
    <property type="evidence" value="ECO:0007669"/>
    <property type="project" value="UniProtKB-EC"/>
</dbReference>
<sequence>MHSVLSTKAPQDTRVMVAMSGGVDSSVTAAVLKEQGYDVVGITMQLYDHGFVIEGSKTCCAGQDIYDASRVADHLGIPHYVVDYERNFLTDVMEAFADSYVAGETPVPCVLCNQTVKFRDLVQAARDLGADALATGHYVRRVVGDDGRAQLWRGADHGRDQSYFLFTTTQEQLDFLRFPLGDISKDETRAIARRHDLVVADKPDSQDICFVPDGNYARVVEKLRPGAIQPGEIVHVDGTVMGRHEGIIHYTVGQRRGLDIGGMADRLYVVRLEPEHHRVVVGPRSALGTGRFTVRAVNWLGGGEHIPADGVALTVKVRNSFRPAEAMAYGLPDGRAEVRLLHPVDGVAPGQACVFYHGDHLLGGGWITR</sequence>
<dbReference type="InterPro" id="IPR014729">
    <property type="entry name" value="Rossmann-like_a/b/a_fold"/>
</dbReference>
<dbReference type="InterPro" id="IPR004506">
    <property type="entry name" value="MnmA-like"/>
</dbReference>
<dbReference type="EMBL" id="FTOA01000007">
    <property type="protein sequence ID" value="SIT11699.1"/>
    <property type="molecule type" value="Genomic_DNA"/>
</dbReference>
<keyword evidence="7 9" id="KW-1015">Disulfide bond</keyword>
<dbReference type="FunFam" id="3.40.50.620:FF:000115">
    <property type="entry name" value="tRNA-specific 2-thiouridylase MnmA"/>
    <property type="match status" value="1"/>
</dbReference>
<dbReference type="Pfam" id="PF03054">
    <property type="entry name" value="tRNA_Me_trans"/>
    <property type="match status" value="1"/>
</dbReference>
<evidence type="ECO:0000256" key="7">
    <source>
        <dbReference type="ARBA" id="ARBA00023157"/>
    </source>
</evidence>
<dbReference type="PANTHER" id="PTHR11933:SF5">
    <property type="entry name" value="MITOCHONDRIAL TRNA-SPECIFIC 2-THIOURIDYLASE 1"/>
    <property type="match status" value="1"/>
</dbReference>